<keyword evidence="1" id="KW-0812">Transmembrane</keyword>
<feature type="transmembrane region" description="Helical" evidence="1">
    <location>
        <begin position="7"/>
        <end position="28"/>
    </location>
</feature>
<feature type="transmembrane region" description="Helical" evidence="1">
    <location>
        <begin position="121"/>
        <end position="141"/>
    </location>
</feature>
<reference evidence="2 3" key="1">
    <citation type="submission" date="2016-10" db="EMBL/GenBank/DDBJ databases">
        <authorList>
            <person name="de Groot N.N."/>
        </authorList>
    </citation>
    <scope>NUCLEOTIDE SEQUENCE [LARGE SCALE GENOMIC DNA]</scope>
    <source>
        <strain evidence="2 3">DSM 18684</strain>
    </source>
</reference>
<dbReference type="EMBL" id="FOPP01000006">
    <property type="protein sequence ID" value="SFH19374.1"/>
    <property type="molecule type" value="Genomic_DNA"/>
</dbReference>
<dbReference type="RefSeq" id="WP_090994249.1">
    <property type="nucleotide sequence ID" value="NZ_FOPP01000006.1"/>
</dbReference>
<protein>
    <recommendedName>
        <fullName evidence="4">LytTr DNA-binding domain-containing protein</fullName>
    </recommendedName>
</protein>
<name>A0A1I2Y0W0_9SPHI</name>
<keyword evidence="1" id="KW-1133">Transmembrane helix</keyword>
<accession>A0A1I2Y0W0</accession>
<feature type="transmembrane region" description="Helical" evidence="1">
    <location>
        <begin position="83"/>
        <end position="106"/>
    </location>
</feature>
<keyword evidence="3" id="KW-1185">Reference proteome</keyword>
<feature type="transmembrane region" description="Helical" evidence="1">
    <location>
        <begin position="40"/>
        <end position="62"/>
    </location>
</feature>
<gene>
    <name evidence="2" type="ORF">SAMN04489864_106162</name>
</gene>
<dbReference type="STRING" id="414048.SAMN04489864_106162"/>
<evidence type="ECO:0000313" key="3">
    <source>
        <dbReference type="Proteomes" id="UP000199666"/>
    </source>
</evidence>
<proteinExistence type="predicted"/>
<evidence type="ECO:0000313" key="2">
    <source>
        <dbReference type="EMBL" id="SFH19374.1"/>
    </source>
</evidence>
<keyword evidence="1" id="KW-0472">Membrane</keyword>
<sequence>MLTRKRIYHLLIRVFVALLASHFVVVHGTKKSWLELFNKGYYYASLFYSMLIAYLLIEYIYMVSRIINKVFDEHGSAAKRLKYQFIFGFFFASVNAFLLAMILFWIKDENIFTSGYFKNLFVYILLFIFTINVVYLLYYEYVKVPKIRYQMIEIDPAMMGSLRSSALEANLPAIIYHENKICFAVDFNGVKTIWPHTIAESMGFLNPADYFQINRKDIVHRAAIVSFSSYQLRFLKIAHCIPSAKELITSRRKSVIFKEWLSG</sequence>
<evidence type="ECO:0008006" key="4">
    <source>
        <dbReference type="Google" id="ProtNLM"/>
    </source>
</evidence>
<organism evidence="2 3">
    <name type="scientific">Pedobacter insulae</name>
    <dbReference type="NCBI Taxonomy" id="414048"/>
    <lineage>
        <taxon>Bacteria</taxon>
        <taxon>Pseudomonadati</taxon>
        <taxon>Bacteroidota</taxon>
        <taxon>Sphingobacteriia</taxon>
        <taxon>Sphingobacteriales</taxon>
        <taxon>Sphingobacteriaceae</taxon>
        <taxon>Pedobacter</taxon>
    </lineage>
</organism>
<dbReference type="OrthoDB" id="771192at2"/>
<evidence type="ECO:0000256" key="1">
    <source>
        <dbReference type="SAM" id="Phobius"/>
    </source>
</evidence>
<dbReference type="AlphaFoldDB" id="A0A1I2Y0W0"/>
<dbReference type="Proteomes" id="UP000199666">
    <property type="component" value="Unassembled WGS sequence"/>
</dbReference>